<dbReference type="RefSeq" id="WP_117947956.1">
    <property type="nucleotide sequence ID" value="NZ_QRZC01000040.1"/>
</dbReference>
<comment type="caution">
    <text evidence="2">The sequence shown here is derived from an EMBL/GenBank/DDBJ whole genome shotgun (WGS) entry which is preliminary data.</text>
</comment>
<evidence type="ECO:0000313" key="2">
    <source>
        <dbReference type="EMBL" id="RGV36505.1"/>
    </source>
</evidence>
<gene>
    <name evidence="2" type="ORF">DWW14_20965</name>
</gene>
<dbReference type="AlphaFoldDB" id="A0A412X6F9"/>
<dbReference type="Proteomes" id="UP000285343">
    <property type="component" value="Unassembled WGS sequence"/>
</dbReference>
<dbReference type="EMBL" id="QRZC01000040">
    <property type="protein sequence ID" value="RGV36505.1"/>
    <property type="molecule type" value="Genomic_DNA"/>
</dbReference>
<name>A0A412X6F9_BACUN</name>
<feature type="region of interest" description="Disordered" evidence="1">
    <location>
        <begin position="1"/>
        <end position="26"/>
    </location>
</feature>
<organism evidence="2 3">
    <name type="scientific">Bacteroides uniformis</name>
    <dbReference type="NCBI Taxonomy" id="820"/>
    <lineage>
        <taxon>Bacteria</taxon>
        <taxon>Pseudomonadati</taxon>
        <taxon>Bacteroidota</taxon>
        <taxon>Bacteroidia</taxon>
        <taxon>Bacteroidales</taxon>
        <taxon>Bacteroidaceae</taxon>
        <taxon>Bacteroides</taxon>
    </lineage>
</organism>
<sequence length="693" mass="77769">MKFSQYDPQVNPNTIQGQVQRPGDLNSYGGNGAGYEAIGRGLGAVNEVTMKMIEDDDKRSLLEAVDKYNKARYNILYNNETGLMNTRLEGAVGAQDRYLEEERKIRSEILGQTKFVTSQYRSAFEEMANRSANQGWALVGQHQHQQGEKVKDVSYENNINDQIEFGQKNYDNNDIVVGNEASIRLLTSARYQGYGEAFIKNKTSQALGKYGSTLITAAIVNQNYAKADELLGYFYDDLTPEQRNGFNNTIFQKEKVETIDSFARQIFQQFGNDEEGARAFIDNMGNTSIDEQQPGNGITWVKKEGASLEGTQYVTRSGLADLGQYYQKMTGEPLLVTSGTDSGNLHAEGERSHGGGWKVDVASDWLENPENRAKFIQYAESKGILVLDEYSEPSTNSTAGHLDLDFTDYKGSGGGRRLIDYGDKETVFKMYKNMVKDQENRQKEQQNAFYAQTIENIYNLYKQGVPYQSVVDQIKAVAGANVEAGKKMLSAADYFYDSDGKIKGLSSTQLDVAQDMLGGGMFTSLEEYTGFLANHGAKPEQLYKAKETWDQFENSEGRFSYNWSDLQQDVVGDIKDKNGAKAQAWREAQAYGKVFISKFILENKREPMYHEVVEACRNSLKKNHFGTMTVRGSYLNSEEEVNISDARLALVGIRNVERARNTDGSLTEDLFIVRYTDGRVEQMNAAKLYIIAG</sequence>
<evidence type="ECO:0000256" key="1">
    <source>
        <dbReference type="SAM" id="MobiDB-lite"/>
    </source>
</evidence>
<proteinExistence type="predicted"/>
<accession>A0A412X6F9</accession>
<protein>
    <submittedName>
        <fullName evidence="2">Uncharacterized protein</fullName>
    </submittedName>
</protein>
<reference evidence="2 3" key="1">
    <citation type="submission" date="2018-08" db="EMBL/GenBank/DDBJ databases">
        <title>A genome reference for cultivated species of the human gut microbiota.</title>
        <authorList>
            <person name="Zou Y."/>
            <person name="Xue W."/>
            <person name="Luo G."/>
        </authorList>
    </citation>
    <scope>NUCLEOTIDE SEQUENCE [LARGE SCALE GENOMIC DNA]</scope>
    <source>
        <strain evidence="2 3">AF14-42</strain>
    </source>
</reference>
<evidence type="ECO:0000313" key="3">
    <source>
        <dbReference type="Proteomes" id="UP000285343"/>
    </source>
</evidence>
<feature type="compositionally biased region" description="Polar residues" evidence="1">
    <location>
        <begin position="1"/>
        <end position="19"/>
    </location>
</feature>